<evidence type="ECO:0000313" key="4">
    <source>
        <dbReference type="EMBL" id="KCZ98793.1"/>
    </source>
</evidence>
<evidence type="ECO:0000259" key="2">
    <source>
        <dbReference type="Pfam" id="PF04773"/>
    </source>
</evidence>
<dbReference type="PIRSF" id="PIRSF018266">
    <property type="entry name" value="FecR"/>
    <property type="match status" value="1"/>
</dbReference>
<dbReference type="PANTHER" id="PTHR30273">
    <property type="entry name" value="PERIPLASMIC SIGNAL SENSOR AND SIGMA FACTOR ACTIVATOR FECR-RELATED"/>
    <property type="match status" value="1"/>
</dbReference>
<dbReference type="Proteomes" id="UP000024942">
    <property type="component" value="Unassembled WGS sequence"/>
</dbReference>
<evidence type="ECO:0000256" key="1">
    <source>
        <dbReference type="SAM" id="Phobius"/>
    </source>
</evidence>
<dbReference type="InterPro" id="IPR012373">
    <property type="entry name" value="Ferrdict_sens_TM"/>
</dbReference>
<protein>
    <submittedName>
        <fullName evidence="4">Transcriptional regulator</fullName>
    </submittedName>
</protein>
<organism evidence="4 5">
    <name type="scientific">Hyphomonas oceanitis SCH89</name>
    <dbReference type="NCBI Taxonomy" id="1280953"/>
    <lineage>
        <taxon>Bacteria</taxon>
        <taxon>Pseudomonadati</taxon>
        <taxon>Pseudomonadota</taxon>
        <taxon>Alphaproteobacteria</taxon>
        <taxon>Hyphomonadales</taxon>
        <taxon>Hyphomonadaceae</taxon>
        <taxon>Hyphomonas</taxon>
    </lineage>
</organism>
<sequence length="307" mass="32793">MNDNDEETGRLDAAARWYSELQDPDVDLETWDAFRAWERDPDNAEAYRQIEASLAIVDRGLRAGRGAALPKPARRTRLRTAAWLTGLAAALALATTVFALANAGASPPPLTYATAVGEQRSVTLADGTVITLNTDTALDVAYSPRERHVTLQRGQALFEVEKAKAPFIVAAGTSRTRALGTQFDIYAQPAGVAVTLLEGSVSVSTSPEQKSLFGFGKATHPADPKGRVLAPGDRLEIAGDGSQTVSRVEPGAALQWRSGSVQFDDVTLADAVTELNRYSTTQIRVPNPDLAAERLSGTFPTGEPEAF</sequence>
<reference evidence="4 5" key="1">
    <citation type="journal article" date="2014" name="Antonie Van Leeuwenhoek">
        <title>Hyphomonas beringensis sp. nov. and Hyphomonas chukchiensis sp. nov., isolated from surface seawater of the Bering Sea and Chukchi Sea.</title>
        <authorList>
            <person name="Li C."/>
            <person name="Lai Q."/>
            <person name="Li G."/>
            <person name="Dong C."/>
            <person name="Wang J."/>
            <person name="Liao Y."/>
            <person name="Shao Z."/>
        </authorList>
    </citation>
    <scope>NUCLEOTIDE SEQUENCE [LARGE SCALE GENOMIC DNA]</scope>
    <source>
        <strain evidence="4 5">SCH89</strain>
    </source>
</reference>
<keyword evidence="1" id="KW-1133">Transmembrane helix</keyword>
<dbReference type="RefSeq" id="WP_035542169.1">
    <property type="nucleotide sequence ID" value="NZ_ARYL01000082.1"/>
</dbReference>
<evidence type="ECO:0000259" key="3">
    <source>
        <dbReference type="Pfam" id="PF16220"/>
    </source>
</evidence>
<dbReference type="Gene3D" id="2.60.120.1440">
    <property type="match status" value="1"/>
</dbReference>
<dbReference type="STRING" id="1280953.HOC_20203"/>
<dbReference type="Pfam" id="PF04773">
    <property type="entry name" value="FecR"/>
    <property type="match status" value="1"/>
</dbReference>
<accession>A0A059G0X5</accession>
<dbReference type="InterPro" id="IPR006860">
    <property type="entry name" value="FecR"/>
</dbReference>
<dbReference type="EMBL" id="ARYL01000082">
    <property type="protein sequence ID" value="KCZ98793.1"/>
    <property type="molecule type" value="Genomic_DNA"/>
</dbReference>
<dbReference type="AlphaFoldDB" id="A0A059G0X5"/>
<comment type="caution">
    <text evidence="4">The sequence shown here is derived from an EMBL/GenBank/DDBJ whole genome shotgun (WGS) entry which is preliminary data.</text>
</comment>
<dbReference type="GO" id="GO:0016989">
    <property type="term" value="F:sigma factor antagonist activity"/>
    <property type="evidence" value="ECO:0007669"/>
    <property type="project" value="TreeGrafter"/>
</dbReference>
<keyword evidence="1" id="KW-0812">Transmembrane</keyword>
<gene>
    <name evidence="4" type="ORF">HOC_20203</name>
</gene>
<dbReference type="Pfam" id="PF16220">
    <property type="entry name" value="DUF4880"/>
    <property type="match status" value="1"/>
</dbReference>
<feature type="domain" description="FecR N-terminal" evidence="3">
    <location>
        <begin position="12"/>
        <end position="52"/>
    </location>
</feature>
<feature type="non-terminal residue" evidence="4">
    <location>
        <position position="307"/>
    </location>
</feature>
<dbReference type="InterPro" id="IPR032623">
    <property type="entry name" value="FecR_N"/>
</dbReference>
<dbReference type="eggNOG" id="COG3712">
    <property type="taxonomic scope" value="Bacteria"/>
</dbReference>
<feature type="domain" description="FecR protein" evidence="2">
    <location>
        <begin position="111"/>
        <end position="201"/>
    </location>
</feature>
<dbReference type="PANTHER" id="PTHR30273:SF2">
    <property type="entry name" value="PROTEIN FECR"/>
    <property type="match status" value="1"/>
</dbReference>
<keyword evidence="1" id="KW-0472">Membrane</keyword>
<name>A0A059G0X5_9PROT</name>
<dbReference type="OrthoDB" id="636724at2"/>
<proteinExistence type="predicted"/>
<keyword evidence="5" id="KW-1185">Reference proteome</keyword>
<evidence type="ECO:0000313" key="5">
    <source>
        <dbReference type="Proteomes" id="UP000024942"/>
    </source>
</evidence>
<feature type="transmembrane region" description="Helical" evidence="1">
    <location>
        <begin position="81"/>
        <end position="101"/>
    </location>
</feature>